<dbReference type="EMBL" id="SRLO01001026">
    <property type="protein sequence ID" value="TNN42596.1"/>
    <property type="molecule type" value="Genomic_DNA"/>
</dbReference>
<accession>A0A4Z2FMX7</accession>
<dbReference type="AlphaFoldDB" id="A0A4Z2FMX7"/>
<evidence type="ECO:0000313" key="2">
    <source>
        <dbReference type="EMBL" id="TNN42596.1"/>
    </source>
</evidence>
<keyword evidence="3" id="KW-1185">Reference proteome</keyword>
<feature type="region of interest" description="Disordered" evidence="1">
    <location>
        <begin position="1"/>
        <end position="32"/>
    </location>
</feature>
<dbReference type="Proteomes" id="UP000314294">
    <property type="component" value="Unassembled WGS sequence"/>
</dbReference>
<protein>
    <submittedName>
        <fullName evidence="2">Uncharacterized protein</fullName>
    </submittedName>
</protein>
<sequence length="104" mass="10684">MGDPTGHGGPTGPCGPNGPWGSQRETAGVTGGPSCFYTFDLSLLRNSHFLPDNEHSCTHLARGVQRTVTPHLSTQTGPVTPTGPPDGSGRPPGERSARGPIADV</sequence>
<gene>
    <name evidence="2" type="ORF">EYF80_047218</name>
</gene>
<feature type="compositionally biased region" description="Gly residues" evidence="1">
    <location>
        <begin position="1"/>
        <end position="12"/>
    </location>
</feature>
<evidence type="ECO:0000313" key="3">
    <source>
        <dbReference type="Proteomes" id="UP000314294"/>
    </source>
</evidence>
<comment type="caution">
    <text evidence="2">The sequence shown here is derived from an EMBL/GenBank/DDBJ whole genome shotgun (WGS) entry which is preliminary data.</text>
</comment>
<feature type="compositionally biased region" description="Low complexity" evidence="1">
    <location>
        <begin position="74"/>
        <end position="89"/>
    </location>
</feature>
<organism evidence="2 3">
    <name type="scientific">Liparis tanakae</name>
    <name type="common">Tanaka's snailfish</name>
    <dbReference type="NCBI Taxonomy" id="230148"/>
    <lineage>
        <taxon>Eukaryota</taxon>
        <taxon>Metazoa</taxon>
        <taxon>Chordata</taxon>
        <taxon>Craniata</taxon>
        <taxon>Vertebrata</taxon>
        <taxon>Euteleostomi</taxon>
        <taxon>Actinopterygii</taxon>
        <taxon>Neopterygii</taxon>
        <taxon>Teleostei</taxon>
        <taxon>Neoteleostei</taxon>
        <taxon>Acanthomorphata</taxon>
        <taxon>Eupercaria</taxon>
        <taxon>Perciformes</taxon>
        <taxon>Cottioidei</taxon>
        <taxon>Cottales</taxon>
        <taxon>Liparidae</taxon>
        <taxon>Liparis</taxon>
    </lineage>
</organism>
<reference evidence="2 3" key="1">
    <citation type="submission" date="2019-03" db="EMBL/GenBank/DDBJ databases">
        <title>First draft genome of Liparis tanakae, snailfish: a comprehensive survey of snailfish specific genes.</title>
        <authorList>
            <person name="Kim W."/>
            <person name="Song I."/>
            <person name="Jeong J.-H."/>
            <person name="Kim D."/>
            <person name="Kim S."/>
            <person name="Ryu S."/>
            <person name="Song J.Y."/>
            <person name="Lee S.K."/>
        </authorList>
    </citation>
    <scope>NUCLEOTIDE SEQUENCE [LARGE SCALE GENOMIC DNA]</scope>
    <source>
        <tissue evidence="2">Muscle</tissue>
    </source>
</reference>
<feature type="region of interest" description="Disordered" evidence="1">
    <location>
        <begin position="66"/>
        <end position="104"/>
    </location>
</feature>
<evidence type="ECO:0000256" key="1">
    <source>
        <dbReference type="SAM" id="MobiDB-lite"/>
    </source>
</evidence>
<name>A0A4Z2FMX7_9TELE</name>
<proteinExistence type="predicted"/>